<reference evidence="1 2" key="1">
    <citation type="submission" date="2024-01" db="EMBL/GenBank/DDBJ databases">
        <title>The genomes of 5 underutilized Papilionoideae crops provide insights into root nodulation and disease resistanc.</title>
        <authorList>
            <person name="Jiang F."/>
        </authorList>
    </citation>
    <scope>NUCLEOTIDE SEQUENCE [LARGE SCALE GENOMIC DNA]</scope>
    <source>
        <strain evidence="1">DUOXIRENSHENG_FW03</strain>
        <tissue evidence="1">Leaves</tissue>
    </source>
</reference>
<accession>A0AAN9SN88</accession>
<sequence length="278" mass="30169">MDSSSKRREESSKTTRSTFPIMFPNDLQEGLFQANSIIHEDQMMEDVQNVVPATTDDIYVSFSGYYLPLNVFDDLMAKLCNDNEIFQLGGNEPFPFDDISLEVLKVVEELEHVLTEQTTLTTQITSNASKEVNVSIPPPGKVVSEASPFSFKGGNSLTQFQSPASASVAGSVPGANVNAGVSVIGCASIGANVVGGVNTSGPNSSSSSHQKFRRYRISSKNKPTHMSIQGLFWPHAPPIRDFSNFVHAWEGCLIGKFHSCSESLAEAKVVRKPTSPFT</sequence>
<protein>
    <submittedName>
        <fullName evidence="1">Uncharacterized protein</fullName>
    </submittedName>
</protein>
<dbReference type="AlphaFoldDB" id="A0AAN9SN88"/>
<evidence type="ECO:0000313" key="2">
    <source>
        <dbReference type="Proteomes" id="UP001386955"/>
    </source>
</evidence>
<gene>
    <name evidence="1" type="ORF">VNO78_11920</name>
</gene>
<dbReference type="EMBL" id="JAYMYS010000003">
    <property type="protein sequence ID" value="KAK7400668.1"/>
    <property type="molecule type" value="Genomic_DNA"/>
</dbReference>
<dbReference type="Proteomes" id="UP001386955">
    <property type="component" value="Unassembled WGS sequence"/>
</dbReference>
<organism evidence="1 2">
    <name type="scientific">Psophocarpus tetragonolobus</name>
    <name type="common">Winged bean</name>
    <name type="synonym">Dolichos tetragonolobus</name>
    <dbReference type="NCBI Taxonomy" id="3891"/>
    <lineage>
        <taxon>Eukaryota</taxon>
        <taxon>Viridiplantae</taxon>
        <taxon>Streptophyta</taxon>
        <taxon>Embryophyta</taxon>
        <taxon>Tracheophyta</taxon>
        <taxon>Spermatophyta</taxon>
        <taxon>Magnoliopsida</taxon>
        <taxon>eudicotyledons</taxon>
        <taxon>Gunneridae</taxon>
        <taxon>Pentapetalae</taxon>
        <taxon>rosids</taxon>
        <taxon>fabids</taxon>
        <taxon>Fabales</taxon>
        <taxon>Fabaceae</taxon>
        <taxon>Papilionoideae</taxon>
        <taxon>50 kb inversion clade</taxon>
        <taxon>NPAAA clade</taxon>
        <taxon>indigoferoid/millettioid clade</taxon>
        <taxon>Phaseoleae</taxon>
        <taxon>Psophocarpus</taxon>
    </lineage>
</organism>
<comment type="caution">
    <text evidence="1">The sequence shown here is derived from an EMBL/GenBank/DDBJ whole genome shotgun (WGS) entry which is preliminary data.</text>
</comment>
<keyword evidence="2" id="KW-1185">Reference proteome</keyword>
<proteinExistence type="predicted"/>
<evidence type="ECO:0000313" key="1">
    <source>
        <dbReference type="EMBL" id="KAK7400668.1"/>
    </source>
</evidence>
<name>A0AAN9SN88_PSOTE</name>